<dbReference type="SUPFAM" id="SSF57667">
    <property type="entry name" value="beta-beta-alpha zinc fingers"/>
    <property type="match status" value="1"/>
</dbReference>
<keyword evidence="1" id="KW-0479">Metal-binding</keyword>
<keyword evidence="1" id="KW-0863">Zinc-finger</keyword>
<dbReference type="EMBL" id="HBUF01212335">
    <property type="protein sequence ID" value="CAG6665951.1"/>
    <property type="molecule type" value="Transcribed_RNA"/>
</dbReference>
<keyword evidence="1" id="KW-0862">Zinc</keyword>
<feature type="region of interest" description="Disordered" evidence="2">
    <location>
        <begin position="109"/>
        <end position="133"/>
    </location>
</feature>
<feature type="region of interest" description="Disordered" evidence="2">
    <location>
        <begin position="408"/>
        <end position="427"/>
    </location>
</feature>
<dbReference type="PROSITE" id="PS50157">
    <property type="entry name" value="ZINC_FINGER_C2H2_2"/>
    <property type="match status" value="1"/>
</dbReference>
<dbReference type="InterPro" id="IPR013087">
    <property type="entry name" value="Znf_C2H2_type"/>
</dbReference>
<name>A0A8D8SFA4_9HEMI</name>
<reference evidence="4" key="1">
    <citation type="submission" date="2021-05" db="EMBL/GenBank/DDBJ databases">
        <authorList>
            <person name="Alioto T."/>
            <person name="Alioto T."/>
            <person name="Gomez Garrido J."/>
        </authorList>
    </citation>
    <scope>NUCLEOTIDE SEQUENCE</scope>
</reference>
<evidence type="ECO:0000256" key="1">
    <source>
        <dbReference type="PROSITE-ProRule" id="PRU00042"/>
    </source>
</evidence>
<feature type="region of interest" description="Disordered" evidence="2">
    <location>
        <begin position="152"/>
        <end position="187"/>
    </location>
</feature>
<dbReference type="AlphaFoldDB" id="A0A8D8SFA4"/>
<feature type="compositionally biased region" description="Basic and acidic residues" evidence="2">
    <location>
        <begin position="1"/>
        <end position="10"/>
    </location>
</feature>
<feature type="compositionally biased region" description="Basic and acidic residues" evidence="2">
    <location>
        <begin position="159"/>
        <end position="170"/>
    </location>
</feature>
<dbReference type="Gene3D" id="3.30.160.60">
    <property type="entry name" value="Classic Zinc Finger"/>
    <property type="match status" value="1"/>
</dbReference>
<feature type="domain" description="C2H2-type" evidence="3">
    <location>
        <begin position="365"/>
        <end position="392"/>
    </location>
</feature>
<dbReference type="GO" id="GO:0008270">
    <property type="term" value="F:zinc ion binding"/>
    <property type="evidence" value="ECO:0007669"/>
    <property type="project" value="UniProtKB-KW"/>
</dbReference>
<evidence type="ECO:0000259" key="3">
    <source>
        <dbReference type="PROSITE" id="PS50157"/>
    </source>
</evidence>
<evidence type="ECO:0000313" key="4">
    <source>
        <dbReference type="EMBL" id="CAG6665951.1"/>
    </source>
</evidence>
<feature type="region of interest" description="Disordered" evidence="2">
    <location>
        <begin position="1"/>
        <end position="27"/>
    </location>
</feature>
<sequence length="564" mass="64112">MILDFSDIKMKPNRSAPDLSVSKKSPEENEFETFIAESNEVSPLSMNTQVNQIVAFDNARHEQENQVLNKDAKHTAQTTGLKLYEAKIDQLVMKDDRVDIKIVDKYQLARKKKSTDPKHGSQKKSRNYSYDENDLKSHKKLLELVEMQKQLQNQAGSKQFDESHKHERSADYNNSGSESNEIKQEPWSIQTIKQEEKTFNEPSLNEKLPMNLSMKTDHLKHASVVENETHAFETNGPNGFINETVVKNHSLSLPTTKKTSKIQHDGNKPFSKVVEENSSLSKAVDKSCKDDVTSENDLIREDPVCIYCYKKLPKDISNIIEHCRLCVYMLRPINIKYMCYMCLYNTHCRTGIKRHIMRHLNIRPYTCSICPFSGIVSRSLKLHMKTHTMEQLISLSDSERKNNSVESSEFADDFEHDPNMTGETRTQSENMRHLEAMLDAPMNNMGMLNETLREPMLAVNTEHDAVNDSNNNTSLGNDKLEVNMNKTASNAIDLTNNNNLSNSSEGTIINEKMSMSHSLYANSVSSFAFEELSLKGSSFSNCLGFDTQSQSENGALDFCIKKSS</sequence>
<evidence type="ECO:0000256" key="2">
    <source>
        <dbReference type="SAM" id="MobiDB-lite"/>
    </source>
</evidence>
<proteinExistence type="predicted"/>
<dbReference type="SMART" id="SM00355">
    <property type="entry name" value="ZnF_C2H2"/>
    <property type="match status" value="2"/>
</dbReference>
<dbReference type="InterPro" id="IPR036236">
    <property type="entry name" value="Znf_C2H2_sf"/>
</dbReference>
<organism evidence="4">
    <name type="scientific">Cacopsylla melanoneura</name>
    <dbReference type="NCBI Taxonomy" id="428564"/>
    <lineage>
        <taxon>Eukaryota</taxon>
        <taxon>Metazoa</taxon>
        <taxon>Ecdysozoa</taxon>
        <taxon>Arthropoda</taxon>
        <taxon>Hexapoda</taxon>
        <taxon>Insecta</taxon>
        <taxon>Pterygota</taxon>
        <taxon>Neoptera</taxon>
        <taxon>Paraneoptera</taxon>
        <taxon>Hemiptera</taxon>
        <taxon>Sternorrhyncha</taxon>
        <taxon>Psylloidea</taxon>
        <taxon>Psyllidae</taxon>
        <taxon>Psyllinae</taxon>
        <taxon>Cacopsylla</taxon>
    </lineage>
</organism>
<accession>A0A8D8SFA4</accession>
<protein>
    <recommendedName>
        <fullName evidence="3">C2H2-type domain-containing protein</fullName>
    </recommendedName>
</protein>